<sequence>MLCDESGVLVLPPAEAEAEAREAITRQERGMKTQARVAAGEKLGEISGATAKVLAGLG</sequence>
<protein>
    <submittedName>
        <fullName evidence="1">Demethylmenaquinone methyltransferase family</fullName>
    </submittedName>
</protein>
<keyword evidence="1" id="KW-0808">Transferase</keyword>
<dbReference type="AlphaFoldDB" id="A0A4Y1N307"/>
<dbReference type="EMBL" id="CP025189">
    <property type="protein sequence ID" value="AWV24093.1"/>
    <property type="molecule type" value="Genomic_DNA"/>
</dbReference>
<dbReference type="GO" id="GO:0008168">
    <property type="term" value="F:methyltransferase activity"/>
    <property type="evidence" value="ECO:0007669"/>
    <property type="project" value="UniProtKB-KW"/>
</dbReference>
<organism evidence="1">
    <name type="scientific">Roseomonas mucosa</name>
    <dbReference type="NCBI Taxonomy" id="207340"/>
    <lineage>
        <taxon>Bacteria</taxon>
        <taxon>Pseudomonadati</taxon>
        <taxon>Pseudomonadota</taxon>
        <taxon>Alphaproteobacteria</taxon>
        <taxon>Acetobacterales</taxon>
        <taxon>Roseomonadaceae</taxon>
        <taxon>Roseomonas</taxon>
    </lineage>
</organism>
<gene>
    <name evidence="1" type="ORF">RADP37_03302</name>
</gene>
<dbReference type="RefSeq" id="WP_314214764.1">
    <property type="nucleotide sequence ID" value="NZ_CP025189.1"/>
</dbReference>
<keyword evidence="1" id="KW-0489">Methyltransferase</keyword>
<dbReference type="GO" id="GO:0032259">
    <property type="term" value="P:methylation"/>
    <property type="evidence" value="ECO:0007669"/>
    <property type="project" value="UniProtKB-KW"/>
</dbReference>
<name>A0A4Y1N307_9PROT</name>
<accession>A0A4Y1N307</accession>
<proteinExistence type="predicted"/>
<evidence type="ECO:0000313" key="1">
    <source>
        <dbReference type="EMBL" id="AWV24093.1"/>
    </source>
</evidence>
<reference evidence="1" key="1">
    <citation type="submission" date="2017-12" db="EMBL/GenBank/DDBJ databases">
        <authorList>
            <person name="Martens C."/>
            <person name="Dahlstrom E."/>
            <person name="Barbian K."/>
            <person name="Sykora L."/>
            <person name="Ricklefs S."/>
            <person name="Bruno D."/>
            <person name="Anzick I."/>
            <person name="Myles I."/>
            <person name="Datta S.K."/>
        </authorList>
    </citation>
    <scope>NUCLEOTIDE SEQUENCE</scope>
    <source>
        <strain evidence="1">AD2</strain>
    </source>
</reference>